<dbReference type="PATRIC" id="fig|1838285.3.peg.105"/>
<dbReference type="Proteomes" id="UP000186940">
    <property type="component" value="Unassembled WGS sequence"/>
</dbReference>
<keyword evidence="2" id="KW-1185">Reference proteome</keyword>
<evidence type="ECO:0000313" key="2">
    <source>
        <dbReference type="Proteomes" id="UP000186940"/>
    </source>
</evidence>
<proteinExistence type="predicted"/>
<reference evidence="1" key="1">
    <citation type="submission" date="2016-05" db="EMBL/GenBank/DDBJ databases">
        <title>Microbial consortia oxidize butane by reversing methanogenesis.</title>
        <authorList>
            <person name="Laso-Perez R."/>
            <person name="Richter M."/>
            <person name="Wegener G."/>
            <person name="Musat F."/>
        </authorList>
    </citation>
    <scope>NUCLEOTIDE SEQUENCE [LARGE SCALE GENOMIC DNA]</scope>
    <source>
        <strain evidence="1">BOX2</strain>
    </source>
</reference>
<evidence type="ECO:0000313" key="1">
    <source>
        <dbReference type="EMBL" id="OFV68424.1"/>
    </source>
</evidence>
<dbReference type="Pfam" id="PF13565">
    <property type="entry name" value="HTH_32"/>
    <property type="match status" value="1"/>
</dbReference>
<dbReference type="InterPro" id="IPR009057">
    <property type="entry name" value="Homeodomain-like_sf"/>
</dbReference>
<accession>A0A1F2PBL8</accession>
<dbReference type="NCBIfam" id="NF033545">
    <property type="entry name" value="transpos_IS630"/>
    <property type="match status" value="1"/>
</dbReference>
<protein>
    <submittedName>
        <fullName evidence="1">Transcriptional regulator</fullName>
    </submittedName>
</protein>
<gene>
    <name evidence="1" type="ORF">SCAL_000100</name>
</gene>
<comment type="caution">
    <text evidence="1">The sequence shown here is derived from an EMBL/GenBank/DDBJ whole genome shotgun (WGS) entry which is preliminary data.</text>
</comment>
<dbReference type="InterPro" id="IPR047655">
    <property type="entry name" value="Transpos_IS630-like"/>
</dbReference>
<dbReference type="STRING" id="1838285.SCAL_000100"/>
<dbReference type="EMBL" id="LYOS01000001">
    <property type="protein sequence ID" value="OFV68424.1"/>
    <property type="molecule type" value="Genomic_DNA"/>
</dbReference>
<organism evidence="1 2">
    <name type="scientific">Candidatus Syntropharchaeum caldarium</name>
    <dbReference type="NCBI Taxonomy" id="1838285"/>
    <lineage>
        <taxon>Archaea</taxon>
        <taxon>Methanobacteriati</taxon>
        <taxon>Methanobacteriota</taxon>
        <taxon>Stenosarchaea group</taxon>
        <taxon>Methanomicrobia</taxon>
        <taxon>Methanosarcinales</taxon>
        <taxon>ANME-2 cluster</taxon>
        <taxon>Candidatus Syntropharchaeum</taxon>
    </lineage>
</organism>
<dbReference type="SUPFAM" id="SSF46689">
    <property type="entry name" value="Homeodomain-like"/>
    <property type="match status" value="1"/>
</dbReference>
<dbReference type="AlphaFoldDB" id="A0A1F2PBL8"/>
<name>A0A1F2PBL8_9EURY</name>
<sequence>MGRRPEKEVVKWLTLEELNEEIRSRKVCAEVLRKLFFIKELYKGAAVPKAAKEVGVSKVIGYVWLENWNEKGLEGLKPNYGGGRPSELTEEQKEELKKILEKRDDWTTREVRELINEEFGVEYSIRHLSRILKSFGMKYSKPYQQDYRRPENAEEELKKT</sequence>